<name>D8LSZ3_ECTSI</name>
<dbReference type="STRING" id="2880.D8LSZ3"/>
<feature type="region of interest" description="Disordered" evidence="1">
    <location>
        <begin position="37"/>
        <end position="137"/>
    </location>
</feature>
<organism evidence="2 3">
    <name type="scientific">Ectocarpus siliculosus</name>
    <name type="common">Brown alga</name>
    <name type="synonym">Conferva siliculosa</name>
    <dbReference type="NCBI Taxonomy" id="2880"/>
    <lineage>
        <taxon>Eukaryota</taxon>
        <taxon>Sar</taxon>
        <taxon>Stramenopiles</taxon>
        <taxon>Ochrophyta</taxon>
        <taxon>PX clade</taxon>
        <taxon>Phaeophyceae</taxon>
        <taxon>Ectocarpales</taxon>
        <taxon>Ectocarpaceae</taxon>
        <taxon>Ectocarpus</taxon>
    </lineage>
</organism>
<accession>D8LSZ3</accession>
<dbReference type="GO" id="GO:0051879">
    <property type="term" value="F:Hsp90 protein binding"/>
    <property type="evidence" value="ECO:0007669"/>
    <property type="project" value="TreeGrafter"/>
</dbReference>
<sequence>MIVQDYISKRFRGEKPISRRHMPKGVDSCFGNFPMQYKTKDAWDGNPTLRRDSRTSYTSPQRSPTKTRRPKGSRQQQQQQQQRDPGGETRTAERRGEGGVPSLASTEKGRKATRVRPKTAGARPTSRGRKGGGVVLEDLPDRQELEATRTYLLTQGKFRITPSKLMASLEAARATNSRPLSAPASVRRRRAPAPPKAGAWRRRAIAATLFRKYYVRGDLPISVDHCGHRNAIRWKIRPADLDFHVYLPIFFDGLREVEDPYRFLAVQGTVDMIEGAPDKVLPVIPQLILPMKTALNTREPRIICPTLKILQQMILLSPMIGQALVPYYRQLLPMFNLFRGMNSNMGDAIDYNQRSRINVGKLIMETLEVMEQFGGPDAFINIKYMIPTYESCGP</sequence>
<reference evidence="2 3" key="1">
    <citation type="journal article" date="2010" name="Nature">
        <title>The Ectocarpus genome and the independent evolution of multicellularity in brown algae.</title>
        <authorList>
            <person name="Cock J.M."/>
            <person name="Sterck L."/>
            <person name="Rouze P."/>
            <person name="Scornet D."/>
            <person name="Allen A.E."/>
            <person name="Amoutzias G."/>
            <person name="Anthouard V."/>
            <person name="Artiguenave F."/>
            <person name="Aury J.M."/>
            <person name="Badger J.H."/>
            <person name="Beszteri B."/>
            <person name="Billiau K."/>
            <person name="Bonnet E."/>
            <person name="Bothwell J.H."/>
            <person name="Bowler C."/>
            <person name="Boyen C."/>
            <person name="Brownlee C."/>
            <person name="Carrano C.J."/>
            <person name="Charrier B."/>
            <person name="Cho G.Y."/>
            <person name="Coelho S.M."/>
            <person name="Collen J."/>
            <person name="Corre E."/>
            <person name="Da Silva C."/>
            <person name="Delage L."/>
            <person name="Delaroque N."/>
            <person name="Dittami S.M."/>
            <person name="Doulbeau S."/>
            <person name="Elias M."/>
            <person name="Farnham G."/>
            <person name="Gachon C.M."/>
            <person name="Gschloessl B."/>
            <person name="Heesch S."/>
            <person name="Jabbari K."/>
            <person name="Jubin C."/>
            <person name="Kawai H."/>
            <person name="Kimura K."/>
            <person name="Kloareg B."/>
            <person name="Kupper F.C."/>
            <person name="Lang D."/>
            <person name="Le Bail A."/>
            <person name="Leblanc C."/>
            <person name="Lerouge P."/>
            <person name="Lohr M."/>
            <person name="Lopez P.J."/>
            <person name="Martens C."/>
            <person name="Maumus F."/>
            <person name="Michel G."/>
            <person name="Miranda-Saavedra D."/>
            <person name="Morales J."/>
            <person name="Moreau H."/>
            <person name="Motomura T."/>
            <person name="Nagasato C."/>
            <person name="Napoli C.A."/>
            <person name="Nelson D.R."/>
            <person name="Nyvall-Collen P."/>
            <person name="Peters A.F."/>
            <person name="Pommier C."/>
            <person name="Potin P."/>
            <person name="Poulain J."/>
            <person name="Quesneville H."/>
            <person name="Read B."/>
            <person name="Rensing S.A."/>
            <person name="Ritter A."/>
            <person name="Rousvoal S."/>
            <person name="Samanta M."/>
            <person name="Samson G."/>
            <person name="Schroeder D.C."/>
            <person name="Segurens B."/>
            <person name="Strittmatter M."/>
            <person name="Tonon T."/>
            <person name="Tregear J.W."/>
            <person name="Valentin K."/>
            <person name="von Dassow P."/>
            <person name="Yamagishi T."/>
            <person name="Van de Peer Y."/>
            <person name="Wincker P."/>
        </authorList>
    </citation>
    <scope>NUCLEOTIDE SEQUENCE [LARGE SCALE GENOMIC DNA]</scope>
    <source>
        <strain evidence="3">Ec32 / CCAP1310/4</strain>
    </source>
</reference>
<keyword evidence="3" id="KW-1185">Reference proteome</keyword>
<dbReference type="PANTHER" id="PTHR21207:SF2">
    <property type="entry name" value="PARKIN COREGULATED GENE PROTEIN"/>
    <property type="match status" value="1"/>
</dbReference>
<gene>
    <name evidence="2" type="ORF">Esi_0077_0122</name>
</gene>
<dbReference type="Pfam" id="PF10274">
    <property type="entry name" value="ParcG"/>
    <property type="match status" value="1"/>
</dbReference>
<dbReference type="GO" id="GO:0030544">
    <property type="term" value="F:Hsp70 protein binding"/>
    <property type="evidence" value="ECO:0007669"/>
    <property type="project" value="TreeGrafter"/>
</dbReference>
<evidence type="ECO:0000313" key="3">
    <source>
        <dbReference type="Proteomes" id="UP000002630"/>
    </source>
</evidence>
<proteinExistence type="predicted"/>
<evidence type="ECO:0000256" key="1">
    <source>
        <dbReference type="SAM" id="MobiDB-lite"/>
    </source>
</evidence>
<protein>
    <submittedName>
        <fullName evidence="2">Uncharacterized protein</fullName>
    </submittedName>
</protein>
<dbReference type="AlphaFoldDB" id="D8LSZ3"/>
<feature type="compositionally biased region" description="Basic and acidic residues" evidence="1">
    <location>
        <begin position="85"/>
        <end position="97"/>
    </location>
</feature>
<dbReference type="InterPro" id="IPR019399">
    <property type="entry name" value="Parkin_co-regulated_protein"/>
</dbReference>
<evidence type="ECO:0000313" key="2">
    <source>
        <dbReference type="EMBL" id="CBN77920.1"/>
    </source>
</evidence>
<dbReference type="PANTHER" id="PTHR21207">
    <property type="entry name" value="PARKIN COREGULATED GENE PROTEIN PARK2 COREGULATED"/>
    <property type="match status" value="1"/>
</dbReference>
<dbReference type="eggNOG" id="KOG3961">
    <property type="taxonomic scope" value="Eukaryota"/>
</dbReference>
<dbReference type="OrthoDB" id="5954824at2759"/>
<dbReference type="InParanoid" id="D8LSZ3"/>
<dbReference type="Proteomes" id="UP000002630">
    <property type="component" value="Unassembled WGS sequence"/>
</dbReference>
<dbReference type="EMBL" id="FN649760">
    <property type="protein sequence ID" value="CBN77920.1"/>
    <property type="molecule type" value="Genomic_DNA"/>
</dbReference>
<feature type="compositionally biased region" description="Basic and acidic residues" evidence="1">
    <location>
        <begin position="38"/>
        <end position="54"/>
    </location>
</feature>
<feature type="compositionally biased region" description="Polar residues" evidence="1">
    <location>
        <begin position="55"/>
        <end position="64"/>
    </location>
</feature>